<dbReference type="EMBL" id="VDFN01000002">
    <property type="protein sequence ID" value="MQS44585.1"/>
    <property type="molecule type" value="Genomic_DNA"/>
</dbReference>
<keyword evidence="2" id="KW-1185">Reference proteome</keyword>
<gene>
    <name evidence="1" type="ORF">FHL03_03695</name>
</gene>
<dbReference type="RefSeq" id="WP_125704897.1">
    <property type="nucleotide sequence ID" value="NZ_JBHTOO010000023.1"/>
</dbReference>
<dbReference type="Proteomes" id="UP000436655">
    <property type="component" value="Unassembled WGS sequence"/>
</dbReference>
<name>A0ABW9P5T1_9LACO</name>
<accession>A0ABW9P5T1</accession>
<evidence type="ECO:0000313" key="2">
    <source>
        <dbReference type="Proteomes" id="UP000436655"/>
    </source>
</evidence>
<organism evidence="1 2">
    <name type="scientific">Companilactobacillus mishanensis</name>
    <dbReference type="NCBI Taxonomy" id="2486008"/>
    <lineage>
        <taxon>Bacteria</taxon>
        <taxon>Bacillati</taxon>
        <taxon>Bacillota</taxon>
        <taxon>Bacilli</taxon>
        <taxon>Lactobacillales</taxon>
        <taxon>Lactobacillaceae</taxon>
        <taxon>Companilactobacillus</taxon>
    </lineage>
</organism>
<protein>
    <submittedName>
        <fullName evidence="1">Uncharacterized protein</fullName>
    </submittedName>
</protein>
<evidence type="ECO:0000313" key="1">
    <source>
        <dbReference type="EMBL" id="MQS44585.1"/>
    </source>
</evidence>
<proteinExistence type="predicted"/>
<reference evidence="1 2" key="1">
    <citation type="journal article" date="2019" name="Syst. Appl. Microbiol.">
        <title>Polyphasic characterization of two novel Lactobacillus spp. isolated from blown salami packages: Description of Lactobacillus halodurans sp. nov. and Lactobacillus salsicarnum sp. nov.</title>
        <authorList>
            <person name="Schuster J.A."/>
            <person name="Klingl A."/>
            <person name="Vogel R.F."/>
            <person name="Ehrmann M.A."/>
        </authorList>
    </citation>
    <scope>NUCLEOTIDE SEQUENCE [LARGE SCALE GENOMIC DNA]</scope>
    <source>
        <strain evidence="1 2">TMW 1.2098</strain>
    </source>
</reference>
<sequence length="186" mass="21014">MCRIKLVIDNVEFEIEGPQEFVDKKVQDFLETLPKINRVPVVHEVATKNDTSQKVISPNEKKTKYKNEFLSKKLLYDDDGVLTPTFYIPGKGKADKTRNCAILMAYFEDDVSSEDIKSILIKQAAFDQNNFYKILKRSNPNLIIKNGGDKHLLNISVTTIGEKNAIEMIKSIKSGMAGDSEISLEI</sequence>
<comment type="caution">
    <text evidence="1">The sequence shown here is derived from an EMBL/GenBank/DDBJ whole genome shotgun (WGS) entry which is preliminary data.</text>
</comment>